<dbReference type="NCBIfam" id="TIGR04186">
    <property type="entry name" value="GRASP_targ"/>
    <property type="match status" value="1"/>
</dbReference>
<feature type="region of interest" description="Disordered" evidence="1">
    <location>
        <begin position="1"/>
        <end position="34"/>
    </location>
</feature>
<evidence type="ECO:0000313" key="3">
    <source>
        <dbReference type="Proteomes" id="UP000182375"/>
    </source>
</evidence>
<dbReference type="Proteomes" id="UP000182375">
    <property type="component" value="Unassembled WGS sequence"/>
</dbReference>
<accession>A0A1H5DXE1</accession>
<dbReference type="AlphaFoldDB" id="A0A1H5DXE1"/>
<evidence type="ECO:0000313" key="2">
    <source>
        <dbReference type="EMBL" id="SED83545.1"/>
    </source>
</evidence>
<reference evidence="2 3" key="1">
    <citation type="submission" date="2016-10" db="EMBL/GenBank/DDBJ databases">
        <authorList>
            <person name="de Groot N.N."/>
        </authorList>
    </citation>
    <scope>NUCLEOTIDE SEQUENCE [LARGE SCALE GENOMIC DNA]</scope>
    <source>
        <strain evidence="2 3">DSM 40306</strain>
    </source>
</reference>
<feature type="compositionally biased region" description="Pro residues" evidence="1">
    <location>
        <begin position="88"/>
        <end position="98"/>
    </location>
</feature>
<evidence type="ECO:0000256" key="1">
    <source>
        <dbReference type="SAM" id="MobiDB-lite"/>
    </source>
</evidence>
<gene>
    <name evidence="2" type="ORF">SAMN04490357_6003</name>
</gene>
<dbReference type="RefSeq" id="WP_074993911.1">
    <property type="nucleotide sequence ID" value="NZ_FNTD01000004.1"/>
</dbReference>
<protein>
    <submittedName>
        <fullName evidence="2">Putative ATP-grasp target RiPP</fullName>
    </submittedName>
</protein>
<proteinExistence type="predicted"/>
<dbReference type="InterPro" id="IPR026496">
    <property type="entry name" value="GRASP_targ"/>
</dbReference>
<sequence length="98" mass="10413">MTTALDREAFPLTPPGGRTPYSGEVPSGPDTRPWVLRGARTPDSTAAIRVPAHEYDEARQVSISFDGGRLTCMANTHTPTVPDGSVSNPPPLDEGPKD</sequence>
<dbReference type="GeneID" id="95515062"/>
<organism evidence="2 3">
    <name type="scientific">Streptomyces misionensis</name>
    <dbReference type="NCBI Taxonomy" id="67331"/>
    <lineage>
        <taxon>Bacteria</taxon>
        <taxon>Bacillati</taxon>
        <taxon>Actinomycetota</taxon>
        <taxon>Actinomycetes</taxon>
        <taxon>Kitasatosporales</taxon>
        <taxon>Streptomycetaceae</taxon>
        <taxon>Streptomyces</taxon>
    </lineage>
</organism>
<feature type="region of interest" description="Disordered" evidence="1">
    <location>
        <begin position="74"/>
        <end position="98"/>
    </location>
</feature>
<dbReference type="EMBL" id="FNTD01000004">
    <property type="protein sequence ID" value="SED83545.1"/>
    <property type="molecule type" value="Genomic_DNA"/>
</dbReference>
<name>A0A1H5DXE1_9ACTN</name>